<dbReference type="STRING" id="765440.A0A0C3FNX5"/>
<name>A0A0C3FNX5_PILCF</name>
<reference evidence="2 3" key="1">
    <citation type="submission" date="2014-04" db="EMBL/GenBank/DDBJ databases">
        <authorList>
            <consortium name="DOE Joint Genome Institute"/>
            <person name="Kuo A."/>
            <person name="Tarkka M."/>
            <person name="Buscot F."/>
            <person name="Kohler A."/>
            <person name="Nagy L.G."/>
            <person name="Floudas D."/>
            <person name="Copeland A."/>
            <person name="Barry K.W."/>
            <person name="Cichocki N."/>
            <person name="Veneault-Fourrey C."/>
            <person name="LaButti K."/>
            <person name="Lindquist E.A."/>
            <person name="Lipzen A."/>
            <person name="Lundell T."/>
            <person name="Morin E."/>
            <person name="Murat C."/>
            <person name="Sun H."/>
            <person name="Tunlid A."/>
            <person name="Henrissat B."/>
            <person name="Grigoriev I.V."/>
            <person name="Hibbett D.S."/>
            <person name="Martin F."/>
            <person name="Nordberg H.P."/>
            <person name="Cantor M.N."/>
            <person name="Hua S.X."/>
        </authorList>
    </citation>
    <scope>NUCLEOTIDE SEQUENCE [LARGE SCALE GENOMIC DNA]</scope>
    <source>
        <strain evidence="2 3">F 1598</strain>
    </source>
</reference>
<dbReference type="EMBL" id="KN832999">
    <property type="protein sequence ID" value="KIM81479.1"/>
    <property type="molecule type" value="Genomic_DNA"/>
</dbReference>
<proteinExistence type="predicted"/>
<protein>
    <submittedName>
        <fullName evidence="2">Uncharacterized protein</fullName>
    </submittedName>
</protein>
<feature type="region of interest" description="Disordered" evidence="1">
    <location>
        <begin position="108"/>
        <end position="136"/>
    </location>
</feature>
<dbReference type="InParanoid" id="A0A0C3FNX5"/>
<dbReference type="HOGENOM" id="CLU_1579124_0_0_1"/>
<gene>
    <name evidence="2" type="ORF">PILCRDRAFT_8828</name>
</gene>
<dbReference type="OrthoDB" id="3265816at2759"/>
<evidence type="ECO:0000313" key="3">
    <source>
        <dbReference type="Proteomes" id="UP000054166"/>
    </source>
</evidence>
<reference evidence="3" key="2">
    <citation type="submission" date="2015-01" db="EMBL/GenBank/DDBJ databases">
        <title>Evolutionary Origins and Diversification of the Mycorrhizal Mutualists.</title>
        <authorList>
            <consortium name="DOE Joint Genome Institute"/>
            <consortium name="Mycorrhizal Genomics Consortium"/>
            <person name="Kohler A."/>
            <person name="Kuo A."/>
            <person name="Nagy L.G."/>
            <person name="Floudas D."/>
            <person name="Copeland A."/>
            <person name="Barry K.W."/>
            <person name="Cichocki N."/>
            <person name="Veneault-Fourrey C."/>
            <person name="LaButti K."/>
            <person name="Lindquist E.A."/>
            <person name="Lipzen A."/>
            <person name="Lundell T."/>
            <person name="Morin E."/>
            <person name="Murat C."/>
            <person name="Riley R."/>
            <person name="Ohm R."/>
            <person name="Sun H."/>
            <person name="Tunlid A."/>
            <person name="Henrissat B."/>
            <person name="Grigoriev I.V."/>
            <person name="Hibbett D.S."/>
            <person name="Martin F."/>
        </authorList>
    </citation>
    <scope>NUCLEOTIDE SEQUENCE [LARGE SCALE GENOMIC DNA]</scope>
    <source>
        <strain evidence="3">F 1598</strain>
    </source>
</reference>
<keyword evidence="3" id="KW-1185">Reference proteome</keyword>
<dbReference type="Proteomes" id="UP000054166">
    <property type="component" value="Unassembled WGS sequence"/>
</dbReference>
<organism evidence="2 3">
    <name type="scientific">Piloderma croceum (strain F 1598)</name>
    <dbReference type="NCBI Taxonomy" id="765440"/>
    <lineage>
        <taxon>Eukaryota</taxon>
        <taxon>Fungi</taxon>
        <taxon>Dikarya</taxon>
        <taxon>Basidiomycota</taxon>
        <taxon>Agaricomycotina</taxon>
        <taxon>Agaricomycetes</taxon>
        <taxon>Agaricomycetidae</taxon>
        <taxon>Atheliales</taxon>
        <taxon>Atheliaceae</taxon>
        <taxon>Piloderma</taxon>
    </lineage>
</organism>
<accession>A0A0C3FNX5</accession>
<evidence type="ECO:0000313" key="2">
    <source>
        <dbReference type="EMBL" id="KIM81479.1"/>
    </source>
</evidence>
<sequence>MLSQEGKMEKSFLNFKAVNPYWNPTDPSGYLYLSRMGDFSATGSPQLRRRMLGHENTLTGTILRLRERKQRIGRSSTEVESTHLLLLEKISSWRCRQHRSWQWTAVRGDSHDGDGLSLPPSNDNKEVGGGVGSELGDLMMEDDGMKDGGVLGLLAQIYGTKGQGPARVI</sequence>
<dbReference type="AlphaFoldDB" id="A0A0C3FNX5"/>
<evidence type="ECO:0000256" key="1">
    <source>
        <dbReference type="SAM" id="MobiDB-lite"/>
    </source>
</evidence>